<dbReference type="OMA" id="IRFETHT"/>
<gene>
    <name evidence="2" type="ORF">TCLT_LOCUS7022</name>
</gene>
<keyword evidence="3" id="KW-1185">Reference proteome</keyword>
<evidence type="ECO:0000256" key="1">
    <source>
        <dbReference type="SAM" id="SignalP"/>
    </source>
</evidence>
<protein>
    <submittedName>
        <fullName evidence="4">ML domain-containing protein</fullName>
    </submittedName>
</protein>
<sequence length="179" mass="20966">MDLTFSLIIISFYLHEISAFCTIPEDSNTKMEWHTCRINDPIKYHALFAVDKHGKAMHKFTIDSPFTVVADIYNRNGVMDNLKSKVKVWRWTGQKYHCYWRELPTFKAFDNLLRCNETIKCPLKPGRQIIRFDVDLSAFSQIAAFWPKNSAYRIRFETHTANSSQSSTCLIFESLIELK</sequence>
<evidence type="ECO:0000313" key="3">
    <source>
        <dbReference type="Proteomes" id="UP000276776"/>
    </source>
</evidence>
<dbReference type="PANTHER" id="PTHR35573">
    <property type="entry name" value="PROTEIN CBG22129"/>
    <property type="match status" value="1"/>
</dbReference>
<feature type="signal peptide" evidence="1">
    <location>
        <begin position="1"/>
        <end position="19"/>
    </location>
</feature>
<reference evidence="4" key="1">
    <citation type="submission" date="2017-02" db="UniProtKB">
        <authorList>
            <consortium name="WormBaseParasite"/>
        </authorList>
    </citation>
    <scope>IDENTIFICATION</scope>
</reference>
<dbReference type="AlphaFoldDB" id="A0A0N5D2C8"/>
<feature type="chain" id="PRO_5043126660" evidence="1">
    <location>
        <begin position="20"/>
        <end position="179"/>
    </location>
</feature>
<evidence type="ECO:0000313" key="2">
    <source>
        <dbReference type="EMBL" id="VDN04439.1"/>
    </source>
</evidence>
<evidence type="ECO:0000313" key="4">
    <source>
        <dbReference type="WBParaSite" id="TCLT_0000703301-mRNA-1"/>
    </source>
</evidence>
<dbReference type="WBParaSite" id="TCLT_0000703301-mRNA-1">
    <property type="protein sequence ID" value="TCLT_0000703301-mRNA-1"/>
    <property type="gene ID" value="TCLT_0000703301"/>
</dbReference>
<accession>A0A0N5D2C8</accession>
<dbReference type="OrthoDB" id="5856944at2759"/>
<dbReference type="Proteomes" id="UP000276776">
    <property type="component" value="Unassembled WGS sequence"/>
</dbReference>
<reference evidence="2 3" key="2">
    <citation type="submission" date="2018-11" db="EMBL/GenBank/DDBJ databases">
        <authorList>
            <consortium name="Pathogen Informatics"/>
        </authorList>
    </citation>
    <scope>NUCLEOTIDE SEQUENCE [LARGE SCALE GENOMIC DNA]</scope>
</reference>
<organism evidence="4">
    <name type="scientific">Thelazia callipaeda</name>
    <name type="common">Oriental eyeworm</name>
    <name type="synonym">Parasitic nematode</name>
    <dbReference type="NCBI Taxonomy" id="103827"/>
    <lineage>
        <taxon>Eukaryota</taxon>
        <taxon>Metazoa</taxon>
        <taxon>Ecdysozoa</taxon>
        <taxon>Nematoda</taxon>
        <taxon>Chromadorea</taxon>
        <taxon>Rhabditida</taxon>
        <taxon>Spirurina</taxon>
        <taxon>Spiruromorpha</taxon>
        <taxon>Thelazioidea</taxon>
        <taxon>Thelaziidae</taxon>
        <taxon>Thelazia</taxon>
    </lineage>
</organism>
<proteinExistence type="predicted"/>
<dbReference type="EMBL" id="UYYF01004467">
    <property type="protein sequence ID" value="VDN04439.1"/>
    <property type="molecule type" value="Genomic_DNA"/>
</dbReference>
<keyword evidence="1" id="KW-0732">Signal</keyword>
<name>A0A0N5D2C8_THECL</name>